<name>A0A4P9C3U3_EUBML</name>
<keyword evidence="1" id="KW-0812">Transmembrane</keyword>
<evidence type="ECO:0000256" key="1">
    <source>
        <dbReference type="SAM" id="Phobius"/>
    </source>
</evidence>
<feature type="signal peptide" evidence="2">
    <location>
        <begin position="1"/>
        <end position="20"/>
    </location>
</feature>
<dbReference type="KEGG" id="emt:CPZ25_000705"/>
<keyword evidence="1" id="KW-0472">Membrane</keyword>
<gene>
    <name evidence="3" type="ORF">CPZ25_000705</name>
</gene>
<evidence type="ECO:0000313" key="4">
    <source>
        <dbReference type="Proteomes" id="UP000218387"/>
    </source>
</evidence>
<dbReference type="EMBL" id="CP029487">
    <property type="protein sequence ID" value="QCT69884.1"/>
    <property type="molecule type" value="Genomic_DNA"/>
</dbReference>
<evidence type="ECO:0000256" key="2">
    <source>
        <dbReference type="SAM" id="SignalP"/>
    </source>
</evidence>
<keyword evidence="2" id="KW-0732">Signal</keyword>
<organism evidence="3 4">
    <name type="scientific">Eubacterium maltosivorans</name>
    <dbReference type="NCBI Taxonomy" id="2041044"/>
    <lineage>
        <taxon>Bacteria</taxon>
        <taxon>Bacillati</taxon>
        <taxon>Bacillota</taxon>
        <taxon>Clostridia</taxon>
        <taxon>Eubacteriales</taxon>
        <taxon>Eubacteriaceae</taxon>
        <taxon>Eubacterium</taxon>
    </lineage>
</organism>
<reference evidence="3 4" key="1">
    <citation type="submission" date="2018-05" db="EMBL/GenBank/DDBJ databases">
        <title>Genome comparison of Eubacterium sp.</title>
        <authorList>
            <person name="Feng Y."/>
            <person name="Sanchez-Andrea I."/>
            <person name="Stams A.J.M."/>
            <person name="De Vos W.M."/>
        </authorList>
    </citation>
    <scope>NUCLEOTIDE SEQUENCE [LARGE SCALE GENOMIC DNA]</scope>
    <source>
        <strain evidence="3 4">YI</strain>
    </source>
</reference>
<protein>
    <recommendedName>
        <fullName evidence="5">Gram-positive cocci surface proteins LPxTG domain-containing protein</fullName>
    </recommendedName>
</protein>
<evidence type="ECO:0000313" key="3">
    <source>
        <dbReference type="EMBL" id="QCT69884.1"/>
    </source>
</evidence>
<dbReference type="RefSeq" id="WP_074616201.1">
    <property type="nucleotide sequence ID" value="NZ_CP029487.1"/>
</dbReference>
<proteinExistence type="predicted"/>
<feature type="transmembrane region" description="Helical" evidence="1">
    <location>
        <begin position="59"/>
        <end position="80"/>
    </location>
</feature>
<feature type="chain" id="PRO_5039508726" description="Gram-positive cocci surface proteins LPxTG domain-containing protein" evidence="2">
    <location>
        <begin position="21"/>
        <end position="97"/>
    </location>
</feature>
<sequence>MKKVLILLVLLLALGAPVYAESSQTYGSDLTVEVSQELIDADKIKAPVPNPPTGGGQSVQYGFLLAGAAALAAALTAAALRPEKTGERQTKRGGEKS</sequence>
<evidence type="ECO:0008006" key="5">
    <source>
        <dbReference type="Google" id="ProtNLM"/>
    </source>
</evidence>
<accession>A0A4P9C3U3</accession>
<dbReference type="AlphaFoldDB" id="A0A4P9C3U3"/>
<keyword evidence="4" id="KW-1185">Reference proteome</keyword>
<dbReference type="Proteomes" id="UP000218387">
    <property type="component" value="Chromosome"/>
</dbReference>
<keyword evidence="1" id="KW-1133">Transmembrane helix</keyword>